<name>A0A6J6KA51_9ZZZZ</name>
<dbReference type="EMBL" id="CAEZWD010000025">
    <property type="protein sequence ID" value="CAB4645265.1"/>
    <property type="molecule type" value="Genomic_DNA"/>
</dbReference>
<evidence type="ECO:0000256" key="1">
    <source>
        <dbReference type="SAM" id="Phobius"/>
    </source>
</evidence>
<dbReference type="AlphaFoldDB" id="A0A6J6KA51"/>
<accession>A0A6J6KA51</accession>
<evidence type="ECO:0000313" key="2">
    <source>
        <dbReference type="EMBL" id="CAB4645265.1"/>
    </source>
</evidence>
<gene>
    <name evidence="2" type="ORF">UFOPK2171_00348</name>
    <name evidence="3" type="ORF">UFOPK2237_00523</name>
</gene>
<keyword evidence="1" id="KW-0812">Transmembrane</keyword>
<keyword evidence="1" id="KW-0472">Membrane</keyword>
<sequence length="33" mass="3624">MAETFYTGLLVVASLSITGYASYMVYKLFKGQA</sequence>
<feature type="transmembrane region" description="Helical" evidence="1">
    <location>
        <begin position="6"/>
        <end position="26"/>
    </location>
</feature>
<reference evidence="2" key="1">
    <citation type="submission" date="2020-05" db="EMBL/GenBank/DDBJ databases">
        <authorList>
            <person name="Chiriac C."/>
            <person name="Salcher M."/>
            <person name="Ghai R."/>
            <person name="Kavagutti S V."/>
        </authorList>
    </citation>
    <scope>NUCLEOTIDE SEQUENCE</scope>
</reference>
<evidence type="ECO:0000313" key="3">
    <source>
        <dbReference type="EMBL" id="CAB4651149.1"/>
    </source>
</evidence>
<keyword evidence="1" id="KW-1133">Transmembrane helix</keyword>
<dbReference type="EMBL" id="CAEZWI010000047">
    <property type="protein sequence ID" value="CAB4651149.1"/>
    <property type="molecule type" value="Genomic_DNA"/>
</dbReference>
<proteinExistence type="predicted"/>
<protein>
    <submittedName>
        <fullName evidence="2">Unannotated protein</fullName>
    </submittedName>
</protein>
<organism evidence="2">
    <name type="scientific">freshwater metagenome</name>
    <dbReference type="NCBI Taxonomy" id="449393"/>
    <lineage>
        <taxon>unclassified sequences</taxon>
        <taxon>metagenomes</taxon>
        <taxon>ecological metagenomes</taxon>
    </lineage>
</organism>